<evidence type="ECO:0000256" key="5">
    <source>
        <dbReference type="ARBA" id="ARBA00022764"/>
    </source>
</evidence>
<sequence length="271" mass="29110">MTGAFAQVNAFFRPYFKITFKGAVMKLLRKMTMGIGFACALLAGSAQASVTVGGTRVVYPLEQREVTVKLDNDSHNPSLVQVWMDDGNADTKPGDVKVPFVITPPIFRMDPKKAQTLRVMYTGEALPQDRESVYWLNVLDIPPKADAAANVNSLQLAYRTRIKVFVRPAKLPGKPGEAPAQLNWKIAASPDGKGQAVSVTNPTPYYVSFSEVDVESGGHTFKNEQGGMVAPRASVVLPIPKMNGVPAGAKVHYTAISDFGGALNGDATLGQ</sequence>
<dbReference type="PANTHER" id="PTHR30251:SF2">
    <property type="entry name" value="FIMBRIAL CHAPERONE YADV-RELATED"/>
    <property type="match status" value="1"/>
</dbReference>
<keyword evidence="7" id="KW-0393">Immunoglobulin domain</keyword>
<reference evidence="12 13" key="1">
    <citation type="submission" date="2020-04" db="EMBL/GenBank/DDBJ databases">
        <authorList>
            <person name="De Canck E."/>
        </authorList>
    </citation>
    <scope>NUCLEOTIDE SEQUENCE [LARGE SCALE GENOMIC DNA]</scope>
    <source>
        <strain evidence="12 13">LMG 24238</strain>
    </source>
</reference>
<dbReference type="SUPFAM" id="SSF49354">
    <property type="entry name" value="PapD-like"/>
    <property type="match status" value="1"/>
</dbReference>
<dbReference type="InterPro" id="IPR016148">
    <property type="entry name" value="Pili_assmbl_chaperone_C"/>
</dbReference>
<dbReference type="PROSITE" id="PS00635">
    <property type="entry name" value="PILI_CHAPERONE"/>
    <property type="match status" value="1"/>
</dbReference>
<dbReference type="AlphaFoldDB" id="A0A6J5A6Z0"/>
<dbReference type="InterPro" id="IPR001829">
    <property type="entry name" value="Pili_assmbl_chaperone_bac"/>
</dbReference>
<dbReference type="GO" id="GO:0030288">
    <property type="term" value="C:outer membrane-bounded periplasmic space"/>
    <property type="evidence" value="ECO:0007669"/>
    <property type="project" value="InterPro"/>
</dbReference>
<dbReference type="Pfam" id="PF00345">
    <property type="entry name" value="PapD_N"/>
    <property type="match status" value="1"/>
</dbReference>
<evidence type="ECO:0000313" key="13">
    <source>
        <dbReference type="Proteomes" id="UP000494255"/>
    </source>
</evidence>
<evidence type="ECO:0000256" key="4">
    <source>
        <dbReference type="ARBA" id="ARBA00022729"/>
    </source>
</evidence>
<dbReference type="InterPro" id="IPR016147">
    <property type="entry name" value="Pili_assmbl_chaperone_N"/>
</dbReference>
<evidence type="ECO:0000256" key="7">
    <source>
        <dbReference type="ARBA" id="ARBA00023319"/>
    </source>
</evidence>
<organism evidence="12 13">
    <name type="scientific">Paraburkholderia sediminicola</name>
    <dbReference type="NCBI Taxonomy" id="458836"/>
    <lineage>
        <taxon>Bacteria</taxon>
        <taxon>Pseudomonadati</taxon>
        <taxon>Pseudomonadota</taxon>
        <taxon>Betaproteobacteria</taxon>
        <taxon>Burkholderiales</taxon>
        <taxon>Burkholderiaceae</taxon>
        <taxon>Paraburkholderia</taxon>
    </lineage>
</organism>
<feature type="domain" description="Pili assembly chaperone N-terminal" evidence="10">
    <location>
        <begin position="49"/>
        <end position="171"/>
    </location>
</feature>
<dbReference type="Gene3D" id="2.60.40.10">
    <property type="entry name" value="Immunoglobulins"/>
    <property type="match status" value="2"/>
</dbReference>
<feature type="domain" description="Pili assembly chaperone C-terminal" evidence="11">
    <location>
        <begin position="199"/>
        <end position="261"/>
    </location>
</feature>
<protein>
    <submittedName>
        <fullName evidence="12">Putative fimbrial chaperone YadV</fullName>
    </submittedName>
</protein>
<evidence type="ECO:0000256" key="6">
    <source>
        <dbReference type="ARBA" id="ARBA00023186"/>
    </source>
</evidence>
<accession>A0A6J5A6Z0</accession>
<comment type="similarity">
    <text evidence="2 8">Belongs to the periplasmic pilus chaperone family.</text>
</comment>
<dbReference type="EMBL" id="CADIKC010000001">
    <property type="protein sequence ID" value="CAB3656541.1"/>
    <property type="molecule type" value="Genomic_DNA"/>
</dbReference>
<dbReference type="FunFam" id="2.60.40.10:FF:000458">
    <property type="entry name" value="Molecular chaperone FimC"/>
    <property type="match status" value="1"/>
</dbReference>
<gene>
    <name evidence="12" type="primary">yadV_1</name>
    <name evidence="12" type="ORF">LMG24238_01439</name>
</gene>
<dbReference type="InterPro" id="IPR050643">
    <property type="entry name" value="Periplasmic_pilus_chap"/>
</dbReference>
<evidence type="ECO:0000256" key="9">
    <source>
        <dbReference type="SAM" id="SignalP"/>
    </source>
</evidence>
<dbReference type="InterPro" id="IPR008962">
    <property type="entry name" value="PapD-like_sf"/>
</dbReference>
<feature type="chain" id="PRO_5026734991" evidence="9">
    <location>
        <begin position="49"/>
        <end position="271"/>
    </location>
</feature>
<dbReference type="InterPro" id="IPR013783">
    <property type="entry name" value="Ig-like_fold"/>
</dbReference>
<dbReference type="Proteomes" id="UP000494255">
    <property type="component" value="Unassembled WGS sequence"/>
</dbReference>
<dbReference type="PANTHER" id="PTHR30251">
    <property type="entry name" value="PILUS ASSEMBLY CHAPERONE"/>
    <property type="match status" value="1"/>
</dbReference>
<evidence type="ECO:0000256" key="1">
    <source>
        <dbReference type="ARBA" id="ARBA00004418"/>
    </source>
</evidence>
<evidence type="ECO:0000259" key="11">
    <source>
        <dbReference type="Pfam" id="PF02753"/>
    </source>
</evidence>
<feature type="signal peptide" evidence="9">
    <location>
        <begin position="1"/>
        <end position="48"/>
    </location>
</feature>
<keyword evidence="4 9" id="KW-0732">Signal</keyword>
<keyword evidence="3" id="KW-1029">Fimbrium biogenesis</keyword>
<comment type="subcellular location">
    <subcellularLocation>
        <location evidence="1 8">Periplasm</location>
    </subcellularLocation>
</comment>
<dbReference type="SUPFAM" id="SSF49584">
    <property type="entry name" value="Periplasmic chaperone C-domain"/>
    <property type="match status" value="1"/>
</dbReference>
<dbReference type="InterPro" id="IPR036316">
    <property type="entry name" value="Pili_assmbl_chap_C_dom_sf"/>
</dbReference>
<evidence type="ECO:0000313" key="12">
    <source>
        <dbReference type="EMBL" id="CAB3656541.1"/>
    </source>
</evidence>
<proteinExistence type="inferred from homology"/>
<evidence type="ECO:0000256" key="3">
    <source>
        <dbReference type="ARBA" id="ARBA00022558"/>
    </source>
</evidence>
<name>A0A6J5A6Z0_9BURK</name>
<keyword evidence="6 8" id="KW-0143">Chaperone</keyword>
<keyword evidence="5" id="KW-0574">Periplasm</keyword>
<dbReference type="PRINTS" id="PR00969">
    <property type="entry name" value="CHAPERONPILI"/>
</dbReference>
<evidence type="ECO:0000256" key="2">
    <source>
        <dbReference type="ARBA" id="ARBA00007399"/>
    </source>
</evidence>
<evidence type="ECO:0000259" key="10">
    <source>
        <dbReference type="Pfam" id="PF00345"/>
    </source>
</evidence>
<dbReference type="InterPro" id="IPR018046">
    <property type="entry name" value="Pili_assmbl_chaperone_CS"/>
</dbReference>
<evidence type="ECO:0000256" key="8">
    <source>
        <dbReference type="RuleBase" id="RU003918"/>
    </source>
</evidence>
<dbReference type="GO" id="GO:0071555">
    <property type="term" value="P:cell wall organization"/>
    <property type="evidence" value="ECO:0007669"/>
    <property type="project" value="InterPro"/>
</dbReference>
<dbReference type="Pfam" id="PF02753">
    <property type="entry name" value="PapD_C"/>
    <property type="match status" value="1"/>
</dbReference>
<keyword evidence="13" id="KW-1185">Reference proteome</keyword>